<feature type="region of interest" description="Disordered" evidence="20">
    <location>
        <begin position="470"/>
        <end position="498"/>
    </location>
</feature>
<dbReference type="STRING" id="1198029.A0A1U7LJI6"/>
<feature type="region of interest" description="Disordered" evidence="20">
    <location>
        <begin position="58"/>
        <end position="109"/>
    </location>
</feature>
<dbReference type="InterPro" id="IPR011993">
    <property type="entry name" value="PH-like_dom_sf"/>
</dbReference>
<dbReference type="Gene3D" id="2.30.29.30">
    <property type="entry name" value="Pleckstrin-homology domain (PH domain)/Phosphotyrosine-binding domain (PTB)"/>
    <property type="match status" value="2"/>
</dbReference>
<dbReference type="GO" id="GO:0005975">
    <property type="term" value="P:carbohydrate metabolic process"/>
    <property type="evidence" value="ECO:0007669"/>
    <property type="project" value="InterPro"/>
</dbReference>
<dbReference type="CDD" id="cd13216">
    <property type="entry name" value="PH-GRAM2_AGT26"/>
    <property type="match status" value="1"/>
</dbReference>
<evidence type="ECO:0000256" key="10">
    <source>
        <dbReference type="ARBA" id="ARBA00022737"/>
    </source>
</evidence>
<dbReference type="GO" id="GO:0016126">
    <property type="term" value="P:sterol biosynthetic process"/>
    <property type="evidence" value="ECO:0007669"/>
    <property type="project" value="UniProtKB-KW"/>
</dbReference>
<dbReference type="FunFam" id="3.40.50.2000:FF:000029">
    <property type="entry name" value="Sterol 3-beta-glucosyltransferase"/>
    <property type="match status" value="1"/>
</dbReference>
<keyword evidence="11" id="KW-0752">Steroid biosynthesis</keyword>
<dbReference type="FunFam" id="2.30.29.30:FF:000303">
    <property type="entry name" value="Sterol 3-beta-glucosyltransferase"/>
    <property type="match status" value="1"/>
</dbReference>
<dbReference type="InterPro" id="IPR048065">
    <property type="entry name" value="ATG26_PH_GRAM2"/>
</dbReference>
<dbReference type="GO" id="GO:0016906">
    <property type="term" value="F:sterol 3-beta-glucosyltransferase activity"/>
    <property type="evidence" value="ECO:0007669"/>
    <property type="project" value="UniProtKB-EC"/>
</dbReference>
<dbReference type="SUPFAM" id="SSF50729">
    <property type="entry name" value="PH domain-like"/>
    <property type="match status" value="1"/>
</dbReference>
<dbReference type="FunFam" id="2.30.29.30:FF:000391">
    <property type="entry name" value="Sterol 3-beta-glucosyltransferase"/>
    <property type="match status" value="1"/>
</dbReference>
<reference evidence="22 23" key="1">
    <citation type="submission" date="2016-04" db="EMBL/GenBank/DDBJ databases">
        <title>Evolutionary innovation and constraint leading to complex multicellularity in the Ascomycota.</title>
        <authorList>
            <person name="Cisse O."/>
            <person name="Nguyen A."/>
            <person name="Hewitt D.A."/>
            <person name="Jedd G."/>
            <person name="Stajich J.E."/>
        </authorList>
    </citation>
    <scope>NUCLEOTIDE SEQUENCE [LARGE SCALE GENOMIC DNA]</scope>
    <source>
        <strain evidence="22 23">DAH-3</strain>
    </source>
</reference>
<sequence>MDQDDRDFAQAPYGGGFLQLVNTAAKLENSQEDVNKKDPDYPVAFVVRHMASSIRHLPENRTYESPVASEDEEAQYDQTMRAGQFSSRQASTTDSNYAEHLAQSELRQRSDSNTSTLDLAAKLQQIFKLAETEEIIGEYPCWLLNTVLVQGYMYITKYRICFYAYLPQKDTIVKSGYLSKKSRATRRLLRFYAQIKNEVLTYYSDPNDLYFPSGQIDLRYADDAELSDVNERGKSSHFKLYTQLKTNLFKADSEASASEWVKAIKKVIFCCKNDGDAVKVDIPIANIIDVEQCDALEFASTTRIKAIHDETFAVLDHYFSFFSDNLDAAEVIQRLVEQHVPVSTKAIASSDSPKPMIEQVRNTAFSLHPDQPSKIRKSCDSRRTSSDLLRSSIDLSRSSMDSQRSQTGYPTDKGHSLKKHKKKPSISSLSSPLRKLGFMSSRKSKLKKEDPGSFGLGALTLSLEEINKTGNDSSLFQDSPEHSTTDSEGNPPTGEKPVPAWNIAEWMRKRSVAIGSNFPGKTYVDRVSGMLTGDSPLRDKGLPESPTMLIYSDEDEEDDDPEKEASEERFRAHFAAPPEEKLLQTFNGFVFRTFPLQGKLYLSDARFCFRSTLVGTRTKMIIPLKDIENVHKQKGYAPGFHGLVAVIKSREELFFEFIQSKDRDECASMLLEMIERCENNDLSEQIAALKERVEKDRLDHLALERAHKKHHSDINRPPPENVSQGWVVIDSTPYSFLDHPPILFDSPQTSMVNFKPTASLRITCLTIGSRGDVQPFVALCKGLKKEGHQVKIATHEEFRGWVSDHGIGFAPVAGDPAELMRICVEHGLFTVSFIREATAKFRTWIDDLLTSAWSACQYTDVLIETPSAMAGLHIAESLGIPYFRAFTMPWTRTRTYPHAFAVPDSKKGGNYNAMTYTLFDNLFWRAISGQVNSWRKKTLNIGATNMTKMRTHKIPFIYNFSPTVVPPPIDWHEWVRISGYWFLDNSDSISGKDWEPPDDLSQFIRKARADEKKLIYIGFGSIVVSDPKAVTKNVVESVMKADVRCILSKGWSDRLDKNAASEPEVPLPPEILQIRSAPHDWLFQQIDAAVHHGGAGTTGASLRAGIPTVIKPFFGDQYFWGSRIEDLGVGVQVKKLNVNSLTRALKAVDDPKIIAKAKVIGEKIRSENGIKAAIEMIYRDLEYARNLVQNPHAQSGHEPSDAEESFVYVGDDDGAQISPRLGATSESEDFDDRDIMEVPSNVDTAEQTSIGQTARNILKTISFPTIPPSKGSSH</sequence>
<comment type="similarity">
    <text evidence="3">Belongs to the glycosyltransferase 28 family.</text>
</comment>
<dbReference type="PANTHER" id="PTHR48050:SF25">
    <property type="entry name" value="STEROL 3-BETA-GLUCOSYLTRANSFERASE"/>
    <property type="match status" value="1"/>
</dbReference>
<dbReference type="CDD" id="cd13215">
    <property type="entry name" value="PH-GRAM1_AGT26"/>
    <property type="match status" value="1"/>
</dbReference>
<feature type="compositionally biased region" description="Low complexity" evidence="20">
    <location>
        <begin position="425"/>
        <end position="434"/>
    </location>
</feature>
<evidence type="ECO:0000256" key="18">
    <source>
        <dbReference type="ARBA" id="ARBA00047886"/>
    </source>
</evidence>
<dbReference type="Pfam" id="PF02893">
    <property type="entry name" value="GRAM"/>
    <property type="match status" value="2"/>
</dbReference>
<keyword evidence="7" id="KW-0444">Lipid biosynthesis</keyword>
<keyword evidence="15" id="KW-1207">Sterol metabolism</keyword>
<dbReference type="AlphaFoldDB" id="A0A1U7LJI6"/>
<dbReference type="OMA" id="WRNKTLG"/>
<dbReference type="PANTHER" id="PTHR48050">
    <property type="entry name" value="STEROL 3-BETA-GLUCOSYLTRANSFERASE"/>
    <property type="match status" value="1"/>
</dbReference>
<accession>A0A1U7LJI6</accession>
<comment type="catalytic activity">
    <reaction evidence="19">
        <text>a sterol + UDP-alpha-D-glucose = a sterol 3-beta-D-glucoside + UDP + H(+)</text>
        <dbReference type="Rhea" id="RHEA:22724"/>
        <dbReference type="ChEBI" id="CHEBI:15378"/>
        <dbReference type="ChEBI" id="CHEBI:15889"/>
        <dbReference type="ChEBI" id="CHEBI:37424"/>
        <dbReference type="ChEBI" id="CHEBI:58223"/>
        <dbReference type="ChEBI" id="CHEBI:58885"/>
        <dbReference type="EC" id="2.4.1.173"/>
    </reaction>
    <physiologicalReaction direction="left-to-right" evidence="19">
        <dbReference type="Rhea" id="RHEA:22725"/>
    </physiologicalReaction>
</comment>
<dbReference type="EC" id="2.4.1.173" evidence="4"/>
<evidence type="ECO:0000256" key="19">
    <source>
        <dbReference type="ARBA" id="ARBA00049453"/>
    </source>
</evidence>
<keyword evidence="12" id="KW-0756">Sterol biosynthesis</keyword>
<proteinExistence type="inferred from homology"/>
<name>A0A1U7LJI6_NEOID</name>
<keyword evidence="16" id="KW-0753">Steroid metabolism</keyword>
<evidence type="ECO:0000256" key="12">
    <source>
        <dbReference type="ARBA" id="ARBA00023011"/>
    </source>
</evidence>
<dbReference type="InterPro" id="IPR010610">
    <property type="entry name" value="EryCIII-like_C"/>
</dbReference>
<comment type="caution">
    <text evidence="22">The sequence shown here is derived from an EMBL/GenBank/DDBJ whole genome shotgun (WGS) entry which is preliminary data.</text>
</comment>
<evidence type="ECO:0000256" key="20">
    <source>
        <dbReference type="SAM" id="MobiDB-lite"/>
    </source>
</evidence>
<evidence type="ECO:0000256" key="4">
    <source>
        <dbReference type="ARBA" id="ARBA00012650"/>
    </source>
</evidence>
<evidence type="ECO:0000256" key="7">
    <source>
        <dbReference type="ARBA" id="ARBA00022516"/>
    </source>
</evidence>
<dbReference type="InterPro" id="IPR050426">
    <property type="entry name" value="Glycosyltransferase_28"/>
</dbReference>
<evidence type="ECO:0000256" key="11">
    <source>
        <dbReference type="ARBA" id="ARBA00022955"/>
    </source>
</evidence>
<keyword evidence="9 22" id="KW-0808">Transferase</keyword>
<evidence type="ECO:0000256" key="6">
    <source>
        <dbReference type="ARBA" id="ARBA00022490"/>
    </source>
</evidence>
<evidence type="ECO:0000256" key="14">
    <source>
        <dbReference type="ARBA" id="ARBA00023136"/>
    </source>
</evidence>
<dbReference type="Pfam" id="PF06722">
    <property type="entry name" value="EryCIII-like_C"/>
    <property type="match status" value="1"/>
</dbReference>
<evidence type="ECO:0000313" key="22">
    <source>
        <dbReference type="EMBL" id="OLL22826.1"/>
    </source>
</evidence>
<feature type="domain" description="PH" evidence="21">
    <location>
        <begin position="171"/>
        <end position="269"/>
    </location>
</feature>
<dbReference type="Proteomes" id="UP000186594">
    <property type="component" value="Unassembled WGS sequence"/>
</dbReference>
<dbReference type="GO" id="GO:0032120">
    <property type="term" value="P:ascospore-type prospore membrane formation"/>
    <property type="evidence" value="ECO:0007669"/>
    <property type="project" value="EnsemblFungi"/>
</dbReference>
<dbReference type="GO" id="GO:0016020">
    <property type="term" value="C:membrane"/>
    <property type="evidence" value="ECO:0007669"/>
    <property type="project" value="UniProtKB-SubCell"/>
</dbReference>
<feature type="compositionally biased region" description="Low complexity" evidence="20">
    <location>
        <begin position="386"/>
        <end position="402"/>
    </location>
</feature>
<evidence type="ECO:0000256" key="2">
    <source>
        <dbReference type="ARBA" id="ARBA00004496"/>
    </source>
</evidence>
<dbReference type="InterPro" id="IPR001849">
    <property type="entry name" value="PH_domain"/>
</dbReference>
<dbReference type="Gene3D" id="3.40.50.2000">
    <property type="entry name" value="Glycogen Phosphorylase B"/>
    <property type="match status" value="2"/>
</dbReference>
<dbReference type="SMART" id="SM00233">
    <property type="entry name" value="PH"/>
    <property type="match status" value="1"/>
</dbReference>
<comment type="subcellular location">
    <subcellularLocation>
        <location evidence="2">Cytoplasm</location>
    </subcellularLocation>
    <subcellularLocation>
        <location evidence="1">Membrane</location>
        <topology evidence="1">Peripheral membrane protein</topology>
    </subcellularLocation>
</comment>
<protein>
    <recommendedName>
        <fullName evidence="5">Sterol 3-beta-glucosyltransferase</fullName>
        <ecNumber evidence="4">2.4.1.173</ecNumber>
    </recommendedName>
    <alternativeName>
        <fullName evidence="17">Autophagy-related protein 26</fullName>
    </alternativeName>
</protein>
<dbReference type="CDD" id="cd03784">
    <property type="entry name" value="GT1_Gtf-like"/>
    <property type="match status" value="1"/>
</dbReference>
<keyword evidence="6" id="KW-0963">Cytoplasm</keyword>
<feature type="compositionally biased region" description="Basic and acidic residues" evidence="20">
    <location>
        <begin position="371"/>
        <end position="385"/>
    </location>
</feature>
<keyword evidence="14" id="KW-0472">Membrane</keyword>
<dbReference type="Pfam" id="PF00169">
    <property type="entry name" value="PH"/>
    <property type="match status" value="1"/>
</dbReference>
<evidence type="ECO:0000256" key="3">
    <source>
        <dbReference type="ARBA" id="ARBA00006962"/>
    </source>
</evidence>
<keyword evidence="23" id="KW-1185">Reference proteome</keyword>
<evidence type="ECO:0000256" key="17">
    <source>
        <dbReference type="ARBA" id="ARBA00029843"/>
    </source>
</evidence>
<dbReference type="GO" id="GO:0005737">
    <property type="term" value="C:cytoplasm"/>
    <property type="evidence" value="ECO:0007669"/>
    <property type="project" value="UniProtKB-SubCell"/>
</dbReference>
<dbReference type="Pfam" id="PF03033">
    <property type="entry name" value="Glyco_transf_28"/>
    <property type="match status" value="1"/>
</dbReference>
<evidence type="ECO:0000313" key="23">
    <source>
        <dbReference type="Proteomes" id="UP000186594"/>
    </source>
</evidence>
<evidence type="ECO:0000256" key="15">
    <source>
        <dbReference type="ARBA" id="ARBA00023166"/>
    </source>
</evidence>
<evidence type="ECO:0000256" key="5">
    <source>
        <dbReference type="ARBA" id="ARBA00017894"/>
    </source>
</evidence>
<evidence type="ECO:0000256" key="9">
    <source>
        <dbReference type="ARBA" id="ARBA00022679"/>
    </source>
</evidence>
<feature type="compositionally biased region" description="Polar residues" evidence="20">
    <location>
        <begin position="84"/>
        <end position="96"/>
    </location>
</feature>
<evidence type="ECO:0000256" key="1">
    <source>
        <dbReference type="ARBA" id="ARBA00004170"/>
    </source>
</evidence>
<keyword evidence="13" id="KW-0443">Lipid metabolism</keyword>
<dbReference type="InterPro" id="IPR002213">
    <property type="entry name" value="UDP_glucos_trans"/>
</dbReference>
<feature type="region of interest" description="Disordered" evidence="20">
    <location>
        <begin position="365"/>
        <end position="434"/>
    </location>
</feature>
<dbReference type="InterPro" id="IPR004276">
    <property type="entry name" value="GlycoTrans_28_N"/>
</dbReference>
<organism evidence="22 23">
    <name type="scientific">Neolecta irregularis (strain DAH-3)</name>
    <dbReference type="NCBI Taxonomy" id="1198029"/>
    <lineage>
        <taxon>Eukaryota</taxon>
        <taxon>Fungi</taxon>
        <taxon>Dikarya</taxon>
        <taxon>Ascomycota</taxon>
        <taxon>Taphrinomycotina</taxon>
        <taxon>Neolectales</taxon>
        <taxon>Neolectaceae</taxon>
        <taxon>Neolecta</taxon>
    </lineage>
</organism>
<evidence type="ECO:0000256" key="8">
    <source>
        <dbReference type="ARBA" id="ARBA00022676"/>
    </source>
</evidence>
<dbReference type="PROSITE" id="PS50003">
    <property type="entry name" value="PH_DOMAIN"/>
    <property type="match status" value="1"/>
</dbReference>
<keyword evidence="8" id="KW-0328">Glycosyltransferase</keyword>
<comment type="catalytic activity">
    <reaction evidence="18">
        <text>ergosterol + UDP-alpha-D-glucose = ergosteryl 3-beta-D-glucoside + UDP + H(+)</text>
        <dbReference type="Rhea" id="RHEA:61836"/>
        <dbReference type="ChEBI" id="CHEBI:15378"/>
        <dbReference type="ChEBI" id="CHEBI:16933"/>
        <dbReference type="ChEBI" id="CHEBI:52973"/>
        <dbReference type="ChEBI" id="CHEBI:58223"/>
        <dbReference type="ChEBI" id="CHEBI:58885"/>
    </reaction>
    <physiologicalReaction direction="left-to-right" evidence="18">
        <dbReference type="Rhea" id="RHEA:61837"/>
    </physiologicalReaction>
</comment>
<keyword evidence="10" id="KW-0677">Repeat</keyword>
<evidence type="ECO:0000259" key="21">
    <source>
        <dbReference type="PROSITE" id="PS50003"/>
    </source>
</evidence>
<gene>
    <name evidence="22" type="ORF">NEOLI_000950</name>
</gene>
<evidence type="ECO:0000256" key="16">
    <source>
        <dbReference type="ARBA" id="ARBA00023221"/>
    </source>
</evidence>
<dbReference type="EMBL" id="LXFE01002711">
    <property type="protein sequence ID" value="OLL22826.1"/>
    <property type="molecule type" value="Genomic_DNA"/>
</dbReference>
<dbReference type="InterPro" id="IPR004182">
    <property type="entry name" value="GRAM"/>
</dbReference>
<dbReference type="OrthoDB" id="10261837at2759"/>
<dbReference type="FunFam" id="3.40.50.2000:FF:000009">
    <property type="entry name" value="Sterol 3-beta-glucosyltransferase UGT80A2"/>
    <property type="match status" value="1"/>
</dbReference>
<dbReference type="SMART" id="SM00568">
    <property type="entry name" value="GRAM"/>
    <property type="match status" value="2"/>
</dbReference>
<dbReference type="SUPFAM" id="SSF53756">
    <property type="entry name" value="UDP-Glycosyltransferase/glycogen phosphorylase"/>
    <property type="match status" value="1"/>
</dbReference>
<evidence type="ECO:0000256" key="13">
    <source>
        <dbReference type="ARBA" id="ARBA00023098"/>
    </source>
</evidence>
<dbReference type="InterPro" id="IPR048066">
    <property type="entry name" value="ATG26_PH_GRAM1"/>
</dbReference>